<reference evidence="2 3" key="1">
    <citation type="submission" date="2018-03" db="EMBL/GenBank/DDBJ databases">
        <title>Genomic Encyclopedia of Type Strains, Phase III (KMG-III): the genomes of soil and plant-associated and newly described type strains.</title>
        <authorList>
            <person name="Whitman W."/>
        </authorList>
    </citation>
    <scope>NUCLEOTIDE SEQUENCE [LARGE SCALE GENOMIC DNA]</scope>
    <source>
        <strain evidence="2 3">CGMCC 1.07653</strain>
    </source>
</reference>
<dbReference type="GO" id="GO:0016491">
    <property type="term" value="F:oxidoreductase activity"/>
    <property type="evidence" value="ECO:0007669"/>
    <property type="project" value="InterPro"/>
</dbReference>
<proteinExistence type="predicted"/>
<organism evidence="2 3">
    <name type="scientific">Salsuginibacillus halophilus</name>
    <dbReference type="NCBI Taxonomy" id="517424"/>
    <lineage>
        <taxon>Bacteria</taxon>
        <taxon>Bacillati</taxon>
        <taxon>Bacillota</taxon>
        <taxon>Bacilli</taxon>
        <taxon>Bacillales</taxon>
        <taxon>Bacillaceae</taxon>
        <taxon>Salsuginibacillus</taxon>
    </lineage>
</organism>
<gene>
    <name evidence="2" type="ORF">B0H94_12126</name>
</gene>
<dbReference type="RefSeq" id="WP_181315438.1">
    <property type="nucleotide sequence ID" value="NZ_PYAV01000021.1"/>
</dbReference>
<sequence length="190" mass="21338">MTAYLTIFFDYNCPFCYTEVVKLQKTNIQAVWKAWRMPDNASPPSKPEGYKDGAIRRLQELSQTCQITINPPERKMDTFLAHTGAKAAQAQQAFDAYHKGVFTALFRDQQNIEDPEVLADIAAAAGIDRAEFLGALHSEGYHDLVHRDFAEADERSVWTIPSFIGDGGELYVHHYDQLPSVQELTALSSP</sequence>
<dbReference type="SUPFAM" id="SSF52833">
    <property type="entry name" value="Thioredoxin-like"/>
    <property type="match status" value="1"/>
</dbReference>
<dbReference type="PANTHER" id="PTHR13887">
    <property type="entry name" value="GLUTATHIONE S-TRANSFERASE KAPPA"/>
    <property type="match status" value="1"/>
</dbReference>
<dbReference type="GO" id="GO:0016853">
    <property type="term" value="F:isomerase activity"/>
    <property type="evidence" value="ECO:0007669"/>
    <property type="project" value="UniProtKB-KW"/>
</dbReference>
<protein>
    <submittedName>
        <fullName evidence="2">Putative DsbA family dithiol-disulfide isomerase</fullName>
    </submittedName>
</protein>
<dbReference type="AlphaFoldDB" id="A0A2P8H3R7"/>
<dbReference type="Gene3D" id="3.40.30.10">
    <property type="entry name" value="Glutaredoxin"/>
    <property type="match status" value="1"/>
</dbReference>
<keyword evidence="2" id="KW-0413">Isomerase</keyword>
<dbReference type="InterPro" id="IPR036249">
    <property type="entry name" value="Thioredoxin-like_sf"/>
</dbReference>
<evidence type="ECO:0000313" key="3">
    <source>
        <dbReference type="Proteomes" id="UP000242310"/>
    </source>
</evidence>
<keyword evidence="3" id="KW-1185">Reference proteome</keyword>
<comment type="caution">
    <text evidence="2">The sequence shown here is derived from an EMBL/GenBank/DDBJ whole genome shotgun (WGS) entry which is preliminary data.</text>
</comment>
<dbReference type="Pfam" id="PF01323">
    <property type="entry name" value="DSBA"/>
    <property type="match status" value="1"/>
</dbReference>
<dbReference type="EMBL" id="PYAV01000021">
    <property type="protein sequence ID" value="PSL40861.1"/>
    <property type="molecule type" value="Genomic_DNA"/>
</dbReference>
<feature type="domain" description="DSBA-like thioredoxin" evidence="1">
    <location>
        <begin position="5"/>
        <end position="168"/>
    </location>
</feature>
<evidence type="ECO:0000313" key="2">
    <source>
        <dbReference type="EMBL" id="PSL40861.1"/>
    </source>
</evidence>
<name>A0A2P8H3R7_9BACI</name>
<dbReference type="Proteomes" id="UP000242310">
    <property type="component" value="Unassembled WGS sequence"/>
</dbReference>
<evidence type="ECO:0000259" key="1">
    <source>
        <dbReference type="Pfam" id="PF01323"/>
    </source>
</evidence>
<dbReference type="InterPro" id="IPR001853">
    <property type="entry name" value="DSBA-like_thioredoxin_dom"/>
</dbReference>
<dbReference type="PANTHER" id="PTHR13887:SF41">
    <property type="entry name" value="THIOREDOXIN SUPERFAMILY PROTEIN"/>
    <property type="match status" value="1"/>
</dbReference>
<accession>A0A2P8H3R7</accession>